<sequence length="300" mass="34025">MKVNAETDLQPFSSRYNCEQACMEALIAMKWPNGFVCPRCVHTQYSRLSSRHIPLFECGKCKHQTSPLVGTIFEGTHLPLVKWFQALELFLLPDGISATRLSQVIEVTYKTAWLLLHKLRHAAGEFDARELLCGDVKVNSDQYGRDPSRCQLSHPYASAVVAGCTVTESGEPEQVKIRLVPHKRGNEKRANRHDLTAFINGHVDVRTSVVQLFPQAFRLYMPLRRVVREAWESLKSTYGALGLKHLQAYLNEYTGRRRLHLPGAEETIRQKLLRMCVAIPAIPYRRLIARQPNQPLAAAA</sequence>
<proteinExistence type="predicted"/>
<gene>
    <name evidence="2" type="ORF">EHV15_14835</name>
</gene>
<dbReference type="RefSeq" id="WP_128631883.1">
    <property type="nucleotide sequence ID" value="NZ_RRCN01000001.1"/>
</dbReference>
<dbReference type="InterPro" id="IPR024442">
    <property type="entry name" value="Transposase_Zn_ribbon"/>
</dbReference>
<comment type="caution">
    <text evidence="2">The sequence shown here is derived from an EMBL/GenBank/DDBJ whole genome shotgun (WGS) entry which is preliminary data.</text>
</comment>
<dbReference type="OrthoDB" id="9769409at2"/>
<evidence type="ECO:0000313" key="2">
    <source>
        <dbReference type="EMBL" id="RRJ64062.1"/>
    </source>
</evidence>
<organism evidence="2 3">
    <name type="scientific">Paenibacillus oralis</name>
    <dbReference type="NCBI Taxonomy" id="2490856"/>
    <lineage>
        <taxon>Bacteria</taxon>
        <taxon>Bacillati</taxon>
        <taxon>Bacillota</taxon>
        <taxon>Bacilli</taxon>
        <taxon>Bacillales</taxon>
        <taxon>Paenibacillaceae</taxon>
        <taxon>Paenibacillus</taxon>
    </lineage>
</organism>
<name>A0A3P3U137_9BACL</name>
<feature type="domain" description="Transposase zinc-ribbon" evidence="1">
    <location>
        <begin position="19"/>
        <end position="64"/>
    </location>
</feature>
<dbReference type="Pfam" id="PF12760">
    <property type="entry name" value="Zn_ribbon_IS1595"/>
    <property type="match status" value="1"/>
</dbReference>
<keyword evidence="3" id="KW-1185">Reference proteome</keyword>
<protein>
    <submittedName>
        <fullName evidence="2">IS1595 family transposase</fullName>
    </submittedName>
</protein>
<evidence type="ECO:0000313" key="3">
    <source>
        <dbReference type="Proteomes" id="UP000267017"/>
    </source>
</evidence>
<dbReference type="AlphaFoldDB" id="A0A3P3U137"/>
<dbReference type="Proteomes" id="UP000267017">
    <property type="component" value="Unassembled WGS sequence"/>
</dbReference>
<reference evidence="2 3" key="1">
    <citation type="submission" date="2018-11" db="EMBL/GenBank/DDBJ databases">
        <title>Genome sequencing of Paenibacillus sp. KCOM 3021 (= ChDC PVNT-B20).</title>
        <authorList>
            <person name="Kook J.-K."/>
            <person name="Park S.-N."/>
            <person name="Lim Y.K."/>
        </authorList>
    </citation>
    <scope>NUCLEOTIDE SEQUENCE [LARGE SCALE GENOMIC DNA]</scope>
    <source>
        <strain evidence="2 3">KCOM 3021</strain>
    </source>
</reference>
<evidence type="ECO:0000259" key="1">
    <source>
        <dbReference type="Pfam" id="PF12760"/>
    </source>
</evidence>
<accession>A0A3P3U137</accession>
<dbReference type="EMBL" id="RRCN01000001">
    <property type="protein sequence ID" value="RRJ64062.1"/>
    <property type="molecule type" value="Genomic_DNA"/>
</dbReference>